<evidence type="ECO:0000256" key="4">
    <source>
        <dbReference type="SAM" id="MobiDB-lite"/>
    </source>
</evidence>
<reference evidence="7" key="1">
    <citation type="submission" date="2012-12" db="EMBL/GenBank/DDBJ databases">
        <authorList>
            <person name="Hellsten U."/>
            <person name="Grimwood J."/>
            <person name="Chapman J.A."/>
            <person name="Shapiro H."/>
            <person name="Aerts A."/>
            <person name="Otillar R.P."/>
            <person name="Terry A.Y."/>
            <person name="Boore J.L."/>
            <person name="Simakov O."/>
            <person name="Marletaz F."/>
            <person name="Cho S.-J."/>
            <person name="Edsinger-Gonzales E."/>
            <person name="Havlak P."/>
            <person name="Kuo D.-H."/>
            <person name="Larsson T."/>
            <person name="Lv J."/>
            <person name="Arendt D."/>
            <person name="Savage R."/>
            <person name="Osoegawa K."/>
            <person name="de Jong P."/>
            <person name="Lindberg D.R."/>
            <person name="Seaver E.C."/>
            <person name="Weisblat D.A."/>
            <person name="Putnam N.H."/>
            <person name="Grigoriev I.V."/>
            <person name="Rokhsar D.S."/>
        </authorList>
    </citation>
    <scope>NUCLEOTIDE SEQUENCE</scope>
    <source>
        <strain evidence="7">I ESC-2004</strain>
    </source>
</reference>
<dbReference type="Pfam" id="PF10558">
    <property type="entry name" value="MTP18"/>
    <property type="match status" value="1"/>
</dbReference>
<gene>
    <name evidence="5" type="ORF">CAPTEDRAFT_163535</name>
</gene>
<dbReference type="InterPro" id="IPR019560">
    <property type="entry name" value="Mitochondrial_18_kDa_protein"/>
</dbReference>
<protein>
    <recommendedName>
        <fullName evidence="2">Mitochondrial fission process protein 1</fullName>
    </recommendedName>
    <alternativeName>
        <fullName evidence="3">Mitochondrial 18 kDa protein</fullName>
    </alternativeName>
</protein>
<dbReference type="Proteomes" id="UP000014760">
    <property type="component" value="Unassembled WGS sequence"/>
</dbReference>
<evidence type="ECO:0000313" key="6">
    <source>
        <dbReference type="EnsemblMetazoa" id="CapteP163535"/>
    </source>
</evidence>
<evidence type="ECO:0000256" key="1">
    <source>
        <dbReference type="ARBA" id="ARBA00009224"/>
    </source>
</evidence>
<dbReference type="EMBL" id="AMQN01004690">
    <property type="status" value="NOT_ANNOTATED_CDS"/>
    <property type="molecule type" value="Genomic_DNA"/>
</dbReference>
<keyword evidence="7" id="KW-1185">Reference proteome</keyword>
<dbReference type="AlphaFoldDB" id="R7V8M2"/>
<evidence type="ECO:0000256" key="3">
    <source>
        <dbReference type="ARBA" id="ARBA00029631"/>
    </source>
</evidence>
<dbReference type="OMA" id="DVFTWQM"/>
<reference evidence="6" key="3">
    <citation type="submission" date="2015-06" db="UniProtKB">
        <authorList>
            <consortium name="EnsemblMetazoa"/>
        </authorList>
    </citation>
    <scope>IDENTIFICATION</scope>
</reference>
<evidence type="ECO:0000256" key="2">
    <source>
        <dbReference type="ARBA" id="ARBA00017835"/>
    </source>
</evidence>
<proteinExistence type="inferred from homology"/>
<dbReference type="EMBL" id="KB294182">
    <property type="protein sequence ID" value="ELU14924.1"/>
    <property type="molecule type" value="Genomic_DNA"/>
</dbReference>
<organism evidence="5">
    <name type="scientific">Capitella teleta</name>
    <name type="common">Polychaete worm</name>
    <dbReference type="NCBI Taxonomy" id="283909"/>
    <lineage>
        <taxon>Eukaryota</taxon>
        <taxon>Metazoa</taxon>
        <taxon>Spiralia</taxon>
        <taxon>Lophotrochozoa</taxon>
        <taxon>Annelida</taxon>
        <taxon>Polychaeta</taxon>
        <taxon>Sedentaria</taxon>
        <taxon>Scolecida</taxon>
        <taxon>Capitellidae</taxon>
        <taxon>Capitella</taxon>
    </lineage>
</organism>
<comment type="similarity">
    <text evidence="1">Belongs to the MTFP1 family.</text>
</comment>
<name>R7V8M2_CAPTE</name>
<dbReference type="EnsemblMetazoa" id="CapteT163535">
    <property type="protein sequence ID" value="CapteP163535"/>
    <property type="gene ID" value="CapteG163535"/>
</dbReference>
<dbReference type="PANTHER" id="PTHR11001">
    <property type="entry name" value="MITOCHONDRIAL FISSION PROCESS PROTEIN 1"/>
    <property type="match status" value="1"/>
</dbReference>
<dbReference type="OrthoDB" id="424969at2759"/>
<dbReference type="GO" id="GO:0005739">
    <property type="term" value="C:mitochondrion"/>
    <property type="evidence" value="ECO:0007669"/>
    <property type="project" value="TreeGrafter"/>
</dbReference>
<evidence type="ECO:0000313" key="5">
    <source>
        <dbReference type="EMBL" id="ELU14924.1"/>
    </source>
</evidence>
<feature type="region of interest" description="Disordered" evidence="4">
    <location>
        <begin position="1"/>
        <end position="45"/>
    </location>
</feature>
<dbReference type="FunCoup" id="R7V8M2">
    <property type="interactions" value="365"/>
</dbReference>
<evidence type="ECO:0000313" key="7">
    <source>
        <dbReference type="Proteomes" id="UP000014760"/>
    </source>
</evidence>
<dbReference type="HOGENOM" id="CLU_053720_1_0_1"/>
<dbReference type="GO" id="GO:0000266">
    <property type="term" value="P:mitochondrial fission"/>
    <property type="evidence" value="ECO:0007669"/>
    <property type="project" value="TreeGrafter"/>
</dbReference>
<accession>R7V8M2</accession>
<sequence length="208" mass="23695">MTSTKAADELEELRRQVNAVAPQKPPKMAKIAAPAPQPPKEPKERDLFRDTPVRYLGYANEVGEAFRALMHVTWVRATYCVACAYVCADANDKKNKVDQQKWPNAEEYNRQRKHAIIDTLLWQGFASVAIPGFTINRICWAAARILRDAIPDVPPNLRKGVVTAMGLCAIPFIIQPIDRSVDWAMERTYRKYTQPRLADSLLHHKRDE</sequence>
<feature type="compositionally biased region" description="Basic and acidic residues" evidence="4">
    <location>
        <begin position="1"/>
        <end position="15"/>
    </location>
</feature>
<dbReference type="PANTHER" id="PTHR11001:SF2">
    <property type="entry name" value="MITOCHONDRIAL FISSION PROCESS PROTEIN 1"/>
    <property type="match status" value="1"/>
</dbReference>
<reference evidence="5 7" key="2">
    <citation type="journal article" date="2013" name="Nature">
        <title>Insights into bilaterian evolution from three spiralian genomes.</title>
        <authorList>
            <person name="Simakov O."/>
            <person name="Marletaz F."/>
            <person name="Cho S.J."/>
            <person name="Edsinger-Gonzales E."/>
            <person name="Havlak P."/>
            <person name="Hellsten U."/>
            <person name="Kuo D.H."/>
            <person name="Larsson T."/>
            <person name="Lv J."/>
            <person name="Arendt D."/>
            <person name="Savage R."/>
            <person name="Osoegawa K."/>
            <person name="de Jong P."/>
            <person name="Grimwood J."/>
            <person name="Chapman J.A."/>
            <person name="Shapiro H."/>
            <person name="Aerts A."/>
            <person name="Otillar R.P."/>
            <person name="Terry A.Y."/>
            <person name="Boore J.L."/>
            <person name="Grigoriev I.V."/>
            <person name="Lindberg D.R."/>
            <person name="Seaver E.C."/>
            <person name="Weisblat D.A."/>
            <person name="Putnam N.H."/>
            <person name="Rokhsar D.S."/>
        </authorList>
    </citation>
    <scope>NUCLEOTIDE SEQUENCE</scope>
    <source>
        <strain evidence="5 7">I ESC-2004</strain>
    </source>
</reference>